<protein>
    <submittedName>
        <fullName evidence="2">Uncharacterized protein</fullName>
    </submittedName>
</protein>
<keyword evidence="3" id="KW-1185">Reference proteome</keyword>
<evidence type="ECO:0000256" key="1">
    <source>
        <dbReference type="SAM" id="Phobius"/>
    </source>
</evidence>
<evidence type="ECO:0000313" key="3">
    <source>
        <dbReference type="Proteomes" id="UP000007264"/>
    </source>
</evidence>
<dbReference type="Proteomes" id="UP000007264">
    <property type="component" value="Unassembled WGS sequence"/>
</dbReference>
<dbReference type="KEGG" id="csl:COCSUDRAFT_52068"/>
<keyword evidence="1" id="KW-0472">Membrane</keyword>
<comment type="caution">
    <text evidence="2">The sequence shown here is derived from an EMBL/GenBank/DDBJ whole genome shotgun (WGS) entry which is preliminary data.</text>
</comment>
<dbReference type="RefSeq" id="XP_005651610.1">
    <property type="nucleotide sequence ID" value="XM_005651553.1"/>
</dbReference>
<dbReference type="OrthoDB" id="517904at2759"/>
<proteinExistence type="predicted"/>
<dbReference type="AlphaFoldDB" id="I0Z8U7"/>
<dbReference type="EMBL" id="AGSI01000001">
    <property type="protein sequence ID" value="EIE27066.1"/>
    <property type="molecule type" value="Genomic_DNA"/>
</dbReference>
<feature type="transmembrane region" description="Helical" evidence="1">
    <location>
        <begin position="53"/>
        <end position="76"/>
    </location>
</feature>
<feature type="transmembrane region" description="Helical" evidence="1">
    <location>
        <begin position="21"/>
        <end position="41"/>
    </location>
</feature>
<evidence type="ECO:0000313" key="2">
    <source>
        <dbReference type="EMBL" id="EIE27066.1"/>
    </source>
</evidence>
<sequence>MLEFKGKRHEEHFQVFFAEQHLIWDLSVCLVGWMQYIPVMINLWRNWNIRNPLWHAAFLLLYTSEKMMPTALICLFSKFYIRHRTVLMGVVRLLEMFTTDAYLSFWKDFSDKGSCFEWSLLALVFANNWISAAQWCAAADPLQLT</sequence>
<organism evidence="2 3">
    <name type="scientific">Coccomyxa subellipsoidea (strain C-169)</name>
    <name type="common">Green microalga</name>
    <dbReference type="NCBI Taxonomy" id="574566"/>
    <lineage>
        <taxon>Eukaryota</taxon>
        <taxon>Viridiplantae</taxon>
        <taxon>Chlorophyta</taxon>
        <taxon>core chlorophytes</taxon>
        <taxon>Trebouxiophyceae</taxon>
        <taxon>Trebouxiophyceae incertae sedis</taxon>
        <taxon>Coccomyxaceae</taxon>
        <taxon>Coccomyxa</taxon>
        <taxon>Coccomyxa subellipsoidea</taxon>
    </lineage>
</organism>
<accession>I0Z8U7</accession>
<gene>
    <name evidence="2" type="ORF">COCSUDRAFT_52068</name>
</gene>
<dbReference type="GeneID" id="17045081"/>
<keyword evidence="1" id="KW-0812">Transmembrane</keyword>
<name>I0Z8U7_COCSC</name>
<keyword evidence="1" id="KW-1133">Transmembrane helix</keyword>
<reference evidence="2 3" key="1">
    <citation type="journal article" date="2012" name="Genome Biol.">
        <title>The genome of the polar eukaryotic microalga coccomyxa subellipsoidea reveals traits of cold adaptation.</title>
        <authorList>
            <person name="Blanc G."/>
            <person name="Agarkova I."/>
            <person name="Grimwood J."/>
            <person name="Kuo A."/>
            <person name="Brueggeman A."/>
            <person name="Dunigan D."/>
            <person name="Gurnon J."/>
            <person name="Ladunga I."/>
            <person name="Lindquist E."/>
            <person name="Lucas S."/>
            <person name="Pangilinan J."/>
            <person name="Proschold T."/>
            <person name="Salamov A."/>
            <person name="Schmutz J."/>
            <person name="Weeks D."/>
            <person name="Yamada T."/>
            <person name="Claverie J.M."/>
            <person name="Grigoriev I."/>
            <person name="Van Etten J."/>
            <person name="Lomsadze A."/>
            <person name="Borodovsky M."/>
        </authorList>
    </citation>
    <scope>NUCLEOTIDE SEQUENCE [LARGE SCALE GENOMIC DNA]</scope>
    <source>
        <strain evidence="2 3">C-169</strain>
    </source>
</reference>